<reference evidence="1 2" key="1">
    <citation type="submission" date="2023-03" db="EMBL/GenBank/DDBJ databases">
        <title>WGS of Gossypium arboreum.</title>
        <authorList>
            <person name="Yu D."/>
        </authorList>
    </citation>
    <scope>NUCLEOTIDE SEQUENCE [LARGE SCALE GENOMIC DNA]</scope>
    <source>
        <tissue evidence="1">Leaf</tissue>
    </source>
</reference>
<keyword evidence="2" id="KW-1185">Reference proteome</keyword>
<organism evidence="1 2">
    <name type="scientific">Gossypium arboreum</name>
    <name type="common">Tree cotton</name>
    <name type="synonym">Gossypium nanking</name>
    <dbReference type="NCBI Taxonomy" id="29729"/>
    <lineage>
        <taxon>Eukaryota</taxon>
        <taxon>Viridiplantae</taxon>
        <taxon>Streptophyta</taxon>
        <taxon>Embryophyta</taxon>
        <taxon>Tracheophyta</taxon>
        <taxon>Spermatophyta</taxon>
        <taxon>Magnoliopsida</taxon>
        <taxon>eudicotyledons</taxon>
        <taxon>Gunneridae</taxon>
        <taxon>Pentapetalae</taxon>
        <taxon>rosids</taxon>
        <taxon>malvids</taxon>
        <taxon>Malvales</taxon>
        <taxon>Malvaceae</taxon>
        <taxon>Malvoideae</taxon>
        <taxon>Gossypium</taxon>
    </lineage>
</organism>
<dbReference type="Proteomes" id="UP001358586">
    <property type="component" value="Chromosome 10"/>
</dbReference>
<dbReference type="EMBL" id="JARKNE010000010">
    <property type="protein sequence ID" value="KAK5795627.1"/>
    <property type="molecule type" value="Genomic_DNA"/>
</dbReference>
<protein>
    <submittedName>
        <fullName evidence="1">Uncharacterized protein</fullName>
    </submittedName>
</protein>
<comment type="caution">
    <text evidence="1">The sequence shown here is derived from an EMBL/GenBank/DDBJ whole genome shotgun (WGS) entry which is preliminary data.</text>
</comment>
<proteinExistence type="predicted"/>
<accession>A0ABR0NKR9</accession>
<sequence>MKLNAFKAGGVIRDGKGNWILGYNRFLGSVQLRLLSFEAYWMVYFYSRNKDMMRPSFSQII</sequence>
<gene>
    <name evidence="1" type="ORF">PVK06_036899</name>
</gene>
<evidence type="ECO:0000313" key="2">
    <source>
        <dbReference type="Proteomes" id="UP001358586"/>
    </source>
</evidence>
<name>A0ABR0NKR9_GOSAR</name>
<evidence type="ECO:0000313" key="1">
    <source>
        <dbReference type="EMBL" id="KAK5795627.1"/>
    </source>
</evidence>